<dbReference type="Proteomes" id="UP001152485">
    <property type="component" value="Unassembled WGS sequence"/>
</dbReference>
<reference evidence="2 3" key="1">
    <citation type="submission" date="2022-07" db="EMBL/GenBank/DDBJ databases">
        <authorList>
            <person name="Criscuolo A."/>
        </authorList>
    </citation>
    <scope>NUCLEOTIDE SEQUENCE [LARGE SCALE GENOMIC DNA]</scope>
    <source>
        <strain evidence="3">CIP 111951</strain>
    </source>
</reference>
<proteinExistence type="predicted"/>
<evidence type="ECO:0000313" key="2">
    <source>
        <dbReference type="EMBL" id="CAH9054941.1"/>
    </source>
</evidence>
<name>A0ABN8UJ14_9GAMM</name>
<feature type="compositionally biased region" description="Basic and acidic residues" evidence="1">
    <location>
        <begin position="180"/>
        <end position="205"/>
    </location>
</feature>
<dbReference type="EMBL" id="CAMAPD010000004">
    <property type="protein sequence ID" value="CAH9054941.1"/>
    <property type="molecule type" value="Genomic_DNA"/>
</dbReference>
<gene>
    <name evidence="2" type="ORF">PSECIP111951_01141</name>
</gene>
<sequence>MTTALAQTLAGNYQFCHLLDIEFDWGKIYMTDADEDVSHNGQIYLAGMFKSFSSLKHSSGIRIGDLKLNFNALDPAVIALGLNEKWMNRNVELSKMIIGAAGPVGIMSLYKGLIAKMNMNSSGSLSFTVSSIWADFEKSAGRQTNTASHQKFYPDTDPFEHTPFLDDSVPWGKEGNGTVRSKEAKPEPEYDYYRDHNNNNEHQRP</sequence>
<evidence type="ECO:0000256" key="1">
    <source>
        <dbReference type="SAM" id="MobiDB-lite"/>
    </source>
</evidence>
<protein>
    <recommendedName>
        <fullName evidence="4">AsmA-like C-terminal domain-containing protein</fullName>
    </recommendedName>
</protein>
<evidence type="ECO:0000313" key="3">
    <source>
        <dbReference type="Proteomes" id="UP001152485"/>
    </source>
</evidence>
<feature type="region of interest" description="Disordered" evidence="1">
    <location>
        <begin position="164"/>
        <end position="205"/>
    </location>
</feature>
<dbReference type="RefSeq" id="WP_261592319.1">
    <property type="nucleotide sequence ID" value="NZ_CAMAPD010000004.1"/>
</dbReference>
<dbReference type="Pfam" id="PF09931">
    <property type="entry name" value="Phage_phiJL001_Gp84_N"/>
    <property type="match status" value="1"/>
</dbReference>
<organism evidence="2 3">
    <name type="scientific">Pseudoalteromonas holothuriae</name>
    <dbReference type="NCBI Taxonomy" id="2963714"/>
    <lineage>
        <taxon>Bacteria</taxon>
        <taxon>Pseudomonadati</taxon>
        <taxon>Pseudomonadota</taxon>
        <taxon>Gammaproteobacteria</taxon>
        <taxon>Alteromonadales</taxon>
        <taxon>Pseudoalteromonadaceae</taxon>
        <taxon>Pseudoalteromonas</taxon>
    </lineage>
</organism>
<accession>A0ABN8UJ14</accession>
<evidence type="ECO:0008006" key="4">
    <source>
        <dbReference type="Google" id="ProtNLM"/>
    </source>
</evidence>
<comment type="caution">
    <text evidence="2">The sequence shown here is derived from an EMBL/GenBank/DDBJ whole genome shotgun (WGS) entry which is preliminary data.</text>
</comment>